<gene>
    <name evidence="2" type="ORF">SACU0126_LOCUS3726</name>
</gene>
<feature type="region of interest" description="Disordered" evidence="1">
    <location>
        <begin position="196"/>
        <end position="222"/>
    </location>
</feature>
<dbReference type="AlphaFoldDB" id="A0A7S3VY99"/>
<reference evidence="2" key="1">
    <citation type="submission" date="2021-01" db="EMBL/GenBank/DDBJ databases">
        <authorList>
            <person name="Corre E."/>
            <person name="Pelletier E."/>
            <person name="Niang G."/>
            <person name="Scheremetjew M."/>
            <person name="Finn R."/>
            <person name="Kale V."/>
            <person name="Holt S."/>
            <person name="Cochrane G."/>
            <person name="Meng A."/>
            <person name="Brown T."/>
            <person name="Cohen L."/>
        </authorList>
    </citation>
    <scope>NUCLEOTIDE SEQUENCE</scope>
    <source>
        <strain evidence="2">SPMC142</strain>
    </source>
</reference>
<organism evidence="2">
    <name type="scientific">Strombidinopsis acuminata</name>
    <dbReference type="NCBI Taxonomy" id="141414"/>
    <lineage>
        <taxon>Eukaryota</taxon>
        <taxon>Sar</taxon>
        <taxon>Alveolata</taxon>
        <taxon>Ciliophora</taxon>
        <taxon>Intramacronucleata</taxon>
        <taxon>Spirotrichea</taxon>
        <taxon>Choreotrichia</taxon>
        <taxon>Choreotrichida</taxon>
        <taxon>Strombidinopsidae</taxon>
        <taxon>Strombidinopsis</taxon>
    </lineage>
</organism>
<name>A0A7S3VY99_9SPIT</name>
<feature type="compositionally biased region" description="Polar residues" evidence="1">
    <location>
        <begin position="1"/>
        <end position="12"/>
    </location>
</feature>
<evidence type="ECO:0000313" key="2">
    <source>
        <dbReference type="EMBL" id="CAE0525698.1"/>
    </source>
</evidence>
<dbReference type="InterPro" id="IPR010736">
    <property type="entry name" value="SHIPPO-rpt"/>
</dbReference>
<dbReference type="EMBL" id="HBIQ01011523">
    <property type="protein sequence ID" value="CAE0525698.1"/>
    <property type="molecule type" value="Transcribed_RNA"/>
</dbReference>
<feature type="compositionally biased region" description="Low complexity" evidence="1">
    <location>
        <begin position="145"/>
        <end position="163"/>
    </location>
</feature>
<sequence>MGDQGRLTNSSIFKAAPKYSFTSQEPPKDNRQAPPGPGKYTVLPADKDKFVRSASWTIGGTSRDGGKESEAMPGPGAYTPLKTDSGAKYGFTQSDRLRPLKKSVSPGPGQYSVMGASDGFKASIASKPEGPKGGTTPGPGAYKPSFSQSSAFGSSRSISFSGTGRAGLRLSKTPGPGAYDQLTSLGGNIAMRGVPKYSIKTKHSPPKADLTPGPGSAQTQFK</sequence>
<accession>A0A7S3VY99</accession>
<feature type="region of interest" description="Disordered" evidence="1">
    <location>
        <begin position="1"/>
        <end position="175"/>
    </location>
</feature>
<dbReference type="InterPro" id="IPR051291">
    <property type="entry name" value="CIMAP"/>
</dbReference>
<dbReference type="Pfam" id="PF07004">
    <property type="entry name" value="SHIPPO-rpt"/>
    <property type="match status" value="4"/>
</dbReference>
<protein>
    <submittedName>
        <fullName evidence="2">Uncharacterized protein</fullName>
    </submittedName>
</protein>
<evidence type="ECO:0000256" key="1">
    <source>
        <dbReference type="SAM" id="MobiDB-lite"/>
    </source>
</evidence>
<dbReference type="PANTHER" id="PTHR21580">
    <property type="entry name" value="SHIPPO-1-RELATED"/>
    <property type="match status" value="1"/>
</dbReference>
<proteinExistence type="predicted"/>